<comment type="cofactor">
    <cofactor evidence="2">
        <name>a divalent metal cation</name>
        <dbReference type="ChEBI" id="CHEBI:60240"/>
    </cofactor>
</comment>
<dbReference type="GO" id="GO:0046872">
    <property type="term" value="F:metal ion binding"/>
    <property type="evidence" value="ECO:0007669"/>
    <property type="project" value="UniProtKB-KW"/>
</dbReference>
<evidence type="ECO:0000313" key="4">
    <source>
        <dbReference type="EMBL" id="SNR99339.1"/>
    </source>
</evidence>
<dbReference type="EC" id="3.1.4.-" evidence="2"/>
<evidence type="ECO:0000313" key="5">
    <source>
        <dbReference type="Proteomes" id="UP000198304"/>
    </source>
</evidence>
<dbReference type="Proteomes" id="UP000198304">
    <property type="component" value="Unassembled WGS sequence"/>
</dbReference>
<dbReference type="GO" id="GO:0016791">
    <property type="term" value="F:phosphatase activity"/>
    <property type="evidence" value="ECO:0007669"/>
    <property type="project" value="TreeGrafter"/>
</dbReference>
<dbReference type="NCBIfam" id="TIGR00040">
    <property type="entry name" value="yfcE"/>
    <property type="match status" value="1"/>
</dbReference>
<feature type="domain" description="Calcineurin-like phosphoesterase" evidence="3">
    <location>
        <begin position="1"/>
        <end position="199"/>
    </location>
</feature>
<dbReference type="SUPFAM" id="SSF56300">
    <property type="entry name" value="Metallo-dependent phosphatases"/>
    <property type="match status" value="1"/>
</dbReference>
<dbReference type="InterPro" id="IPR050126">
    <property type="entry name" value="Ap4A_hydrolase"/>
</dbReference>
<evidence type="ECO:0000256" key="1">
    <source>
        <dbReference type="ARBA" id="ARBA00008950"/>
    </source>
</evidence>
<name>A0A239AUY8_9FIRM</name>
<keyword evidence="5" id="KW-1185">Reference proteome</keyword>
<gene>
    <name evidence="4" type="ORF">SAMN05446037_1002276</name>
</gene>
<dbReference type="PANTHER" id="PTHR42850:SF2">
    <property type="entry name" value="BLL5683 PROTEIN"/>
    <property type="match status" value="1"/>
</dbReference>
<dbReference type="PIRSF" id="PIRSF000883">
    <property type="entry name" value="Pesterase_MJ0912"/>
    <property type="match status" value="1"/>
</dbReference>
<keyword evidence="2" id="KW-0479">Metal-binding</keyword>
<dbReference type="AlphaFoldDB" id="A0A239AUY8"/>
<dbReference type="InterPro" id="IPR011152">
    <property type="entry name" value="Pesterase_MJ0912"/>
</dbReference>
<dbReference type="GO" id="GO:0005737">
    <property type="term" value="C:cytoplasm"/>
    <property type="evidence" value="ECO:0007669"/>
    <property type="project" value="TreeGrafter"/>
</dbReference>
<dbReference type="Pfam" id="PF12850">
    <property type="entry name" value="Metallophos_2"/>
    <property type="match status" value="1"/>
</dbReference>
<dbReference type="EMBL" id="FZOJ01000002">
    <property type="protein sequence ID" value="SNR99339.1"/>
    <property type="molecule type" value="Genomic_DNA"/>
</dbReference>
<dbReference type="PANTHER" id="PTHR42850">
    <property type="entry name" value="METALLOPHOSPHOESTERASE"/>
    <property type="match status" value="1"/>
</dbReference>
<proteinExistence type="inferred from homology"/>
<dbReference type="OrthoDB" id="9800565at2"/>
<comment type="similarity">
    <text evidence="1 2">Belongs to the metallophosphoesterase superfamily. YfcE family.</text>
</comment>
<reference evidence="4 5" key="1">
    <citation type="submission" date="2017-06" db="EMBL/GenBank/DDBJ databases">
        <authorList>
            <person name="Kim H.J."/>
            <person name="Triplett B.A."/>
        </authorList>
    </citation>
    <scope>NUCLEOTIDE SEQUENCE [LARGE SCALE GENOMIC DNA]</scope>
    <source>
        <strain evidence="4 5">SCA</strain>
    </source>
</reference>
<evidence type="ECO:0000259" key="3">
    <source>
        <dbReference type="Pfam" id="PF12850"/>
    </source>
</evidence>
<dbReference type="InterPro" id="IPR024654">
    <property type="entry name" value="Calcineurin-like_PHP_lpxH"/>
</dbReference>
<sequence length="239" mass="26984">MKIAVISDIHGNIEALNTVLEDIKVHNCDKIICLGDLVGYGPHPNEVIEKIIESKISTIMGNYDEAVGFYLPHCGCNIDTEARKRQSKNSLKWTSENTTEEHKAFLRQLPEEQEYECQEKIIYATHGSPFAINEYIYGHQEERLQELAEEVEADIILLGHTHMPFVKRIGGKTIMHPGSVGKPKDGDNRAGYGLIEIKESIECKLVRVSYDINKVVEDINQTSLLKEFGLMLSLGKMIE</sequence>
<accession>A0A239AUY8</accession>
<dbReference type="Gene3D" id="3.60.21.10">
    <property type="match status" value="1"/>
</dbReference>
<protein>
    <recommendedName>
        <fullName evidence="2">Phosphoesterase</fullName>
        <ecNumber evidence="2">3.1.4.-</ecNumber>
    </recommendedName>
</protein>
<dbReference type="InterPro" id="IPR029052">
    <property type="entry name" value="Metallo-depent_PP-like"/>
</dbReference>
<dbReference type="RefSeq" id="WP_089281454.1">
    <property type="nucleotide sequence ID" value="NZ_FZOJ01000002.1"/>
</dbReference>
<organism evidence="4 5">
    <name type="scientific">Anaerovirgula multivorans</name>
    <dbReference type="NCBI Taxonomy" id="312168"/>
    <lineage>
        <taxon>Bacteria</taxon>
        <taxon>Bacillati</taxon>
        <taxon>Bacillota</taxon>
        <taxon>Clostridia</taxon>
        <taxon>Peptostreptococcales</taxon>
        <taxon>Natronincolaceae</taxon>
        <taxon>Anaerovirgula</taxon>
    </lineage>
</organism>
<evidence type="ECO:0000256" key="2">
    <source>
        <dbReference type="RuleBase" id="RU362039"/>
    </source>
</evidence>
<dbReference type="InterPro" id="IPR000979">
    <property type="entry name" value="Phosphodiesterase_MJ0936/Vps29"/>
</dbReference>